<dbReference type="Proteomes" id="UP000071561">
    <property type="component" value="Chromosome"/>
</dbReference>
<dbReference type="PANTHER" id="PTHR22916">
    <property type="entry name" value="GLYCOSYLTRANSFERASE"/>
    <property type="match status" value="1"/>
</dbReference>
<dbReference type="Pfam" id="PF00535">
    <property type="entry name" value="Glycos_transf_2"/>
    <property type="match status" value="1"/>
</dbReference>
<dbReference type="CDD" id="cd00761">
    <property type="entry name" value="Glyco_tranf_GTA_type"/>
    <property type="match status" value="1"/>
</dbReference>
<dbReference type="Gene3D" id="3.90.550.10">
    <property type="entry name" value="Spore Coat Polysaccharide Biosynthesis Protein SpsA, Chain A"/>
    <property type="match status" value="1"/>
</dbReference>
<protein>
    <submittedName>
        <fullName evidence="2">Glycosyl transferase family 2</fullName>
    </submittedName>
</protein>
<sequence>MTIHSNKLLKDSKGLTILICTYNGSSRLPQTLAHLAAQVISNTIKWEIIVIDNASTDNSLSIAKAEWNKYNLPGVHFNAITESKPGKINALKAGSALAQFEYLIICDDDNWLAPDYVQKTYHLLEEDPTIGAVGGQSIMVNDSGTYPSWFENYSEGYAIGKQGSIIGDVTSSRGYLWGAGLGTRTNLYKDLFKYFPSLLVGREGEKLSAGEDSEYCQRLILKGYKLIYDPTLVFNHYIPSNRLEVSYREALYAGFAESSIILEKYYFLTKLKLHLDADGTNKFFVLLRSLFRAIFISSKEKRNHEKKIITYLLNLKFKNDPILQKIVDFERRDKL</sequence>
<organism evidence="2 3">
    <name type="scientific">Pedobacter cryoconitis</name>
    <dbReference type="NCBI Taxonomy" id="188932"/>
    <lineage>
        <taxon>Bacteria</taxon>
        <taxon>Pseudomonadati</taxon>
        <taxon>Bacteroidota</taxon>
        <taxon>Sphingobacteriia</taxon>
        <taxon>Sphingobacteriales</taxon>
        <taxon>Sphingobacteriaceae</taxon>
        <taxon>Pedobacter</taxon>
    </lineage>
</organism>
<dbReference type="AlphaFoldDB" id="A0A127VI14"/>
<keyword evidence="2" id="KW-0808">Transferase</keyword>
<dbReference type="RefSeq" id="WP_068404277.1">
    <property type="nucleotide sequence ID" value="NZ_CP014504.1"/>
</dbReference>
<name>A0A127VI14_9SPHI</name>
<dbReference type="PATRIC" id="fig|188932.3.peg.4133"/>
<feature type="domain" description="Glycosyltransferase 2-like" evidence="1">
    <location>
        <begin position="16"/>
        <end position="136"/>
    </location>
</feature>
<evidence type="ECO:0000313" key="2">
    <source>
        <dbReference type="EMBL" id="AMQ00831.1"/>
    </source>
</evidence>
<dbReference type="InterPro" id="IPR001173">
    <property type="entry name" value="Glyco_trans_2-like"/>
</dbReference>
<keyword evidence="3" id="KW-1185">Reference proteome</keyword>
<reference evidence="2 3" key="1">
    <citation type="submission" date="2016-03" db="EMBL/GenBank/DDBJ databases">
        <title>Complete genome sequence of Pedobacter cryoconitis PAMC 27485.</title>
        <authorList>
            <person name="Lee J."/>
            <person name="Kim O.-S."/>
        </authorList>
    </citation>
    <scope>NUCLEOTIDE SEQUENCE [LARGE SCALE GENOMIC DNA]</scope>
    <source>
        <strain evidence="2 3">PAMC 27485</strain>
    </source>
</reference>
<dbReference type="EMBL" id="CP014504">
    <property type="protein sequence ID" value="AMQ00831.1"/>
    <property type="molecule type" value="Genomic_DNA"/>
</dbReference>
<evidence type="ECO:0000313" key="3">
    <source>
        <dbReference type="Proteomes" id="UP000071561"/>
    </source>
</evidence>
<dbReference type="GO" id="GO:0016758">
    <property type="term" value="F:hexosyltransferase activity"/>
    <property type="evidence" value="ECO:0007669"/>
    <property type="project" value="UniProtKB-ARBA"/>
</dbReference>
<accession>A0A127VI14</accession>
<dbReference type="SUPFAM" id="SSF53448">
    <property type="entry name" value="Nucleotide-diphospho-sugar transferases"/>
    <property type="match status" value="1"/>
</dbReference>
<proteinExistence type="predicted"/>
<dbReference type="InterPro" id="IPR029044">
    <property type="entry name" value="Nucleotide-diphossugar_trans"/>
</dbReference>
<gene>
    <name evidence="2" type="ORF">AY601_3978</name>
</gene>
<evidence type="ECO:0000259" key="1">
    <source>
        <dbReference type="Pfam" id="PF00535"/>
    </source>
</evidence>
<dbReference type="KEGG" id="pcm:AY601_3978"/>